<evidence type="ECO:0000256" key="2">
    <source>
        <dbReference type="ARBA" id="ARBA00023000"/>
    </source>
</evidence>
<dbReference type="PROSITE" id="PS50817">
    <property type="entry name" value="INTEIN_N_TER"/>
    <property type="match status" value="1"/>
</dbReference>
<feature type="domain" description="DOD-type homing endonuclease" evidence="4">
    <location>
        <begin position="402"/>
        <end position="539"/>
    </location>
</feature>
<keyword evidence="2" id="KW-0651">Protein splicing</keyword>
<evidence type="ECO:0000259" key="4">
    <source>
        <dbReference type="PROSITE" id="PS50819"/>
    </source>
</evidence>
<gene>
    <name evidence="5" type="ORF">A2774_00775</name>
</gene>
<dbReference type="PANTHER" id="PTHR30244">
    <property type="entry name" value="TRANSAMINASE"/>
    <property type="match status" value="1"/>
</dbReference>
<dbReference type="InterPro" id="IPR004860">
    <property type="entry name" value="LAGLIDADG_dom"/>
</dbReference>
<dbReference type="SUPFAM" id="SSF53383">
    <property type="entry name" value="PLP-dependent transferases"/>
    <property type="match status" value="2"/>
</dbReference>
<dbReference type="InterPro" id="IPR006141">
    <property type="entry name" value="Intein_N"/>
</dbReference>
<dbReference type="InterPro" id="IPR030934">
    <property type="entry name" value="Intein_C"/>
</dbReference>
<proteinExistence type="inferred from homology"/>
<dbReference type="PRINTS" id="PR00379">
    <property type="entry name" value="INTEIN"/>
</dbReference>
<protein>
    <recommendedName>
        <fullName evidence="4">DOD-type homing endonuclease domain-containing protein</fullName>
    </recommendedName>
</protein>
<dbReference type="InterPro" id="IPR006142">
    <property type="entry name" value="INTEIN"/>
</dbReference>
<dbReference type="InterPro" id="IPR015422">
    <property type="entry name" value="PyrdxlP-dep_Trfase_small"/>
</dbReference>
<dbReference type="SMART" id="SM00305">
    <property type="entry name" value="HintC"/>
    <property type="match status" value="1"/>
</dbReference>
<accession>A0A1F7GF28</accession>
<dbReference type="SUPFAM" id="SSF51294">
    <property type="entry name" value="Hedgehog/intein (Hint) domain"/>
    <property type="match status" value="1"/>
</dbReference>
<evidence type="ECO:0000313" key="6">
    <source>
        <dbReference type="Proteomes" id="UP000177208"/>
    </source>
</evidence>
<dbReference type="Gene3D" id="2.170.16.10">
    <property type="entry name" value="Hedgehog/Intein (Hint) domain"/>
    <property type="match status" value="2"/>
</dbReference>
<dbReference type="InterPro" id="IPR004042">
    <property type="entry name" value="Intein_endonuc_central"/>
</dbReference>
<dbReference type="InterPro" id="IPR003586">
    <property type="entry name" value="Hint_dom_C"/>
</dbReference>
<keyword evidence="3" id="KW-0663">Pyridoxal phosphate</keyword>
<dbReference type="Pfam" id="PF14528">
    <property type="entry name" value="LAGLIDADG_3"/>
    <property type="match status" value="1"/>
</dbReference>
<name>A0A1F7GF28_9BACT</name>
<dbReference type="Pfam" id="PF14890">
    <property type="entry name" value="Intein_splicing"/>
    <property type="match status" value="1"/>
</dbReference>
<keyword evidence="1" id="KW-0068">Autocatalytic cleavage</keyword>
<dbReference type="Proteomes" id="UP000177208">
    <property type="component" value="Unassembled WGS sequence"/>
</dbReference>
<dbReference type="GO" id="GO:0016539">
    <property type="term" value="P:intein-mediated protein splicing"/>
    <property type="evidence" value="ECO:0007669"/>
    <property type="project" value="InterPro"/>
</dbReference>
<dbReference type="InterPro" id="IPR000653">
    <property type="entry name" value="DegT/StrS_aminotransferase"/>
</dbReference>
<organism evidence="5 6">
    <name type="scientific">Candidatus Roizmanbacteria bacterium RIFCSPHIGHO2_01_FULL_39_12c</name>
    <dbReference type="NCBI Taxonomy" id="1802031"/>
    <lineage>
        <taxon>Bacteria</taxon>
        <taxon>Candidatus Roizmaniibacteriota</taxon>
    </lineage>
</organism>
<comment type="similarity">
    <text evidence="3">Belongs to the DegT/DnrJ/EryC1 family.</text>
</comment>
<dbReference type="SUPFAM" id="SSF55608">
    <property type="entry name" value="Homing endonucleases"/>
    <property type="match status" value="1"/>
</dbReference>
<evidence type="ECO:0000256" key="3">
    <source>
        <dbReference type="RuleBase" id="RU004508"/>
    </source>
</evidence>
<sequence length="897" mass="104053">MKNSKFIPGTTYVRVSGKVFDQEEINNAIKVARDGWWTEGEFGKRFENDFKKFMGVRYVSLVNSGSSANLSALAALTSEKFGEKRLKAGDEFITTAVAFPTTVNPALLYGLKPVFIDSELDTLNANIDQLEKAITKKTRLIMMAHTLGKPYNLDAVMRLVKKHGLWLIEDCCDALGSKYGGQLVGTFGHVATFSFYPAHQMSCSFDTPVPYLDEKGIWNLDTIEKLYFQYVNNPKKIKVLSFDKNSKVNWTTPSSILRYKLGSVKKMYRVTTQHGRFVDVTQDHSIFVINKETAEIEAKKVNELTLDDFIVSANFIPTPQPVTHLNTLDYFKNLNTYVSNFSHENLKNVKNWDYRWQFKSRNTLPIKYFTSYDLNKEKIILGISQSNKIPATILVNEELCRLIGYFLAEGSYQNGLIFSFNKAELDLIEDVIMIAKNKFNLKARVSKTYHNISNVEIESKNIEIVFKDILKIKKGAKNKRIPWFLYHTDEKCIKSFIYAYTKGDGSIKKLKNNTYRIDVTSVSKELLNDFQYLLSRIGISASFYRRNKSNKDKLIKQVKTSSSENYSLCFSGYNYSNKTIKKQNLKERNNLADQIPLLPIFRRYISVSKKQEIISKKRLLKYLKSNSQLYSLVNNNLTFFKVRKIEKIDYDKDQYVYDFSVPGKENFYGGFLGTFLHNTMGEGGAVITNNPLIHMAIRQFRDWGRDCWCDTGRDDTCRRRFGWKLGALPHGYDHKYIYSQIGYNLKLTDFQAAIGVAQLKKLPNFIKKRKSNFKKYFEFFQKYQKFFILMKTGKYEDPCWFGFPVVVRSDAPFTRNELTEYLEKQKIGTRNIFSGNLLRHPAYKNIKYKTVETHSDASLQNADRVMNDAFWLGVFPEIDIQRIKYVKEKIKNFLSKY</sequence>
<dbReference type="GO" id="GO:0004519">
    <property type="term" value="F:endonuclease activity"/>
    <property type="evidence" value="ECO:0007669"/>
    <property type="project" value="InterPro"/>
</dbReference>
<dbReference type="Pfam" id="PF01041">
    <property type="entry name" value="DegT_DnrJ_EryC1"/>
    <property type="match status" value="2"/>
</dbReference>
<evidence type="ECO:0000313" key="5">
    <source>
        <dbReference type="EMBL" id="OGK17509.1"/>
    </source>
</evidence>
<dbReference type="InterPro" id="IPR015421">
    <property type="entry name" value="PyrdxlP-dep_Trfase_major"/>
</dbReference>
<dbReference type="NCBIfam" id="TIGR01443">
    <property type="entry name" value="intein_Cterm"/>
    <property type="match status" value="1"/>
</dbReference>
<dbReference type="InterPro" id="IPR015424">
    <property type="entry name" value="PyrdxlP-dep_Trfase"/>
</dbReference>
<dbReference type="Gene3D" id="3.90.1150.10">
    <property type="entry name" value="Aspartate Aminotransferase, domain 1"/>
    <property type="match status" value="1"/>
</dbReference>
<dbReference type="InterPro" id="IPR036844">
    <property type="entry name" value="Hint_dom_sf"/>
</dbReference>
<dbReference type="PANTHER" id="PTHR30244:SF34">
    <property type="entry name" value="DTDP-4-AMINO-4,6-DIDEOXYGALACTOSE TRANSAMINASE"/>
    <property type="match status" value="1"/>
</dbReference>
<dbReference type="PROSITE" id="PS50819">
    <property type="entry name" value="INTEIN_ENDONUCLEASE"/>
    <property type="match status" value="1"/>
</dbReference>
<dbReference type="InterPro" id="IPR027434">
    <property type="entry name" value="Homing_endonucl"/>
</dbReference>
<dbReference type="AlphaFoldDB" id="A0A1F7GF28"/>
<dbReference type="Gene3D" id="3.40.640.10">
    <property type="entry name" value="Type I PLP-dependent aspartate aminotransferase-like (Major domain)"/>
    <property type="match status" value="2"/>
</dbReference>
<evidence type="ECO:0000256" key="1">
    <source>
        <dbReference type="ARBA" id="ARBA00022813"/>
    </source>
</evidence>
<comment type="caution">
    <text evidence="5">The sequence shown here is derived from an EMBL/GenBank/DDBJ whole genome shotgun (WGS) entry which is preliminary data.</text>
</comment>
<dbReference type="NCBIfam" id="TIGR01445">
    <property type="entry name" value="intein_Nterm"/>
    <property type="match status" value="1"/>
</dbReference>
<dbReference type="EMBL" id="MFZG01000005">
    <property type="protein sequence ID" value="OGK17509.1"/>
    <property type="molecule type" value="Genomic_DNA"/>
</dbReference>
<dbReference type="GO" id="GO:0000271">
    <property type="term" value="P:polysaccharide biosynthetic process"/>
    <property type="evidence" value="ECO:0007669"/>
    <property type="project" value="TreeGrafter"/>
</dbReference>
<dbReference type="Gene3D" id="3.10.28.10">
    <property type="entry name" value="Homing endonucleases"/>
    <property type="match status" value="1"/>
</dbReference>
<dbReference type="GO" id="GO:0030170">
    <property type="term" value="F:pyridoxal phosphate binding"/>
    <property type="evidence" value="ECO:0007669"/>
    <property type="project" value="TreeGrafter"/>
</dbReference>
<reference evidence="5 6" key="1">
    <citation type="journal article" date="2016" name="Nat. Commun.">
        <title>Thousands of microbial genomes shed light on interconnected biogeochemical processes in an aquifer system.</title>
        <authorList>
            <person name="Anantharaman K."/>
            <person name="Brown C.T."/>
            <person name="Hug L.A."/>
            <person name="Sharon I."/>
            <person name="Castelle C.J."/>
            <person name="Probst A.J."/>
            <person name="Thomas B.C."/>
            <person name="Singh A."/>
            <person name="Wilkins M.J."/>
            <person name="Karaoz U."/>
            <person name="Brodie E.L."/>
            <person name="Williams K.H."/>
            <person name="Hubbard S.S."/>
            <person name="Banfield J.F."/>
        </authorList>
    </citation>
    <scope>NUCLEOTIDE SEQUENCE [LARGE SCALE GENOMIC DNA]</scope>
</reference>
<dbReference type="GO" id="GO:0008483">
    <property type="term" value="F:transaminase activity"/>
    <property type="evidence" value="ECO:0007669"/>
    <property type="project" value="TreeGrafter"/>
</dbReference>
<dbReference type="CDD" id="cd00081">
    <property type="entry name" value="Hint"/>
    <property type="match status" value="1"/>
</dbReference>